<dbReference type="EMBL" id="JAVDQD010000001">
    <property type="protein sequence ID" value="MDR6238261.1"/>
    <property type="molecule type" value="Genomic_DNA"/>
</dbReference>
<sequence length="185" mass="20872">MKIIFVSDIHGSLSRLEKVAEFIKSENPDNIVMLGDALYHGPRNPLPEEYNPSAVALLLNQFKDKITAVRGNCDSEVDQMLIDYPMMADYSQLFIDGKKWFATHGHLYQPESSFPSQESFDVFISGHTHLPVLHEQDGKIIFNPGSISLPKGGNEPTFGMYENLTFKLMSLEGEPLEQLEIINQK</sequence>
<dbReference type="InterPro" id="IPR029052">
    <property type="entry name" value="Metallo-depent_PP-like"/>
</dbReference>
<evidence type="ECO:0000313" key="4">
    <source>
        <dbReference type="EMBL" id="MDR6238261.1"/>
    </source>
</evidence>
<dbReference type="CDD" id="cd00841">
    <property type="entry name" value="MPP_YfcE"/>
    <property type="match status" value="1"/>
</dbReference>
<dbReference type="PANTHER" id="PTHR43165">
    <property type="entry name" value="METALLOPHOSPHOESTERASE"/>
    <property type="match status" value="1"/>
</dbReference>
<dbReference type="Proteomes" id="UP001185092">
    <property type="component" value="Unassembled WGS sequence"/>
</dbReference>
<dbReference type="Gene3D" id="3.60.21.10">
    <property type="match status" value="1"/>
</dbReference>
<dbReference type="AlphaFoldDB" id="A0AAE3XM13"/>
<evidence type="ECO:0000259" key="3">
    <source>
        <dbReference type="Pfam" id="PF12850"/>
    </source>
</evidence>
<comment type="caution">
    <text evidence="4">The sequence shown here is derived from an EMBL/GenBank/DDBJ whole genome shotgun (WGS) entry which is preliminary data.</text>
</comment>
<keyword evidence="2" id="KW-0479">Metal-binding</keyword>
<dbReference type="InterPro" id="IPR024654">
    <property type="entry name" value="Calcineurin-like_PHP_lpxH"/>
</dbReference>
<dbReference type="NCBIfam" id="TIGR00040">
    <property type="entry name" value="yfcE"/>
    <property type="match status" value="1"/>
</dbReference>
<keyword evidence="5" id="KW-1185">Reference proteome</keyword>
<evidence type="ECO:0000256" key="1">
    <source>
        <dbReference type="ARBA" id="ARBA00008950"/>
    </source>
</evidence>
<dbReference type="GO" id="GO:0016787">
    <property type="term" value="F:hydrolase activity"/>
    <property type="evidence" value="ECO:0007669"/>
    <property type="project" value="UniProtKB-UniRule"/>
</dbReference>
<feature type="domain" description="Calcineurin-like phosphoesterase" evidence="3">
    <location>
        <begin position="1"/>
        <end position="162"/>
    </location>
</feature>
<organism evidence="4 5">
    <name type="scientific">Aureibacter tunicatorum</name>
    <dbReference type="NCBI Taxonomy" id="866807"/>
    <lineage>
        <taxon>Bacteria</taxon>
        <taxon>Pseudomonadati</taxon>
        <taxon>Bacteroidota</taxon>
        <taxon>Cytophagia</taxon>
        <taxon>Cytophagales</taxon>
        <taxon>Persicobacteraceae</taxon>
        <taxon>Aureibacter</taxon>
    </lineage>
</organism>
<dbReference type="PANTHER" id="PTHR43165:SF1">
    <property type="entry name" value="PHOSPHODIESTERASE MJ0936"/>
    <property type="match status" value="1"/>
</dbReference>
<dbReference type="RefSeq" id="WP_309937736.1">
    <property type="nucleotide sequence ID" value="NZ_AP025305.1"/>
</dbReference>
<dbReference type="SUPFAM" id="SSF56300">
    <property type="entry name" value="Metallo-dependent phosphatases"/>
    <property type="match status" value="1"/>
</dbReference>
<gene>
    <name evidence="4" type="ORF">HNQ88_001237</name>
</gene>
<name>A0AAE3XM13_9BACT</name>
<dbReference type="Pfam" id="PF12850">
    <property type="entry name" value="Metallophos_2"/>
    <property type="match status" value="1"/>
</dbReference>
<comment type="similarity">
    <text evidence="1 2">Belongs to the metallophosphoesterase superfamily. YfcE family.</text>
</comment>
<evidence type="ECO:0000256" key="2">
    <source>
        <dbReference type="RuleBase" id="RU362039"/>
    </source>
</evidence>
<reference evidence="4" key="1">
    <citation type="submission" date="2023-07" db="EMBL/GenBank/DDBJ databases">
        <title>Genomic Encyclopedia of Type Strains, Phase IV (KMG-IV): sequencing the most valuable type-strain genomes for metagenomic binning, comparative biology and taxonomic classification.</title>
        <authorList>
            <person name="Goeker M."/>
        </authorList>
    </citation>
    <scope>NUCLEOTIDE SEQUENCE</scope>
    <source>
        <strain evidence="4">DSM 26174</strain>
    </source>
</reference>
<proteinExistence type="inferred from homology"/>
<dbReference type="InterPro" id="IPR000979">
    <property type="entry name" value="Phosphodiesterase_MJ0936/Vps29"/>
</dbReference>
<comment type="cofactor">
    <cofactor evidence="2">
        <name>a divalent metal cation</name>
        <dbReference type="ChEBI" id="CHEBI:60240"/>
    </cofactor>
</comment>
<dbReference type="GO" id="GO:0046872">
    <property type="term" value="F:metal ion binding"/>
    <property type="evidence" value="ECO:0007669"/>
    <property type="project" value="UniProtKB-KW"/>
</dbReference>
<dbReference type="EC" id="3.1.4.-" evidence="2"/>
<dbReference type="NCBIfam" id="NF006988">
    <property type="entry name" value="PRK09453.1"/>
    <property type="match status" value="1"/>
</dbReference>
<evidence type="ECO:0000313" key="5">
    <source>
        <dbReference type="Proteomes" id="UP001185092"/>
    </source>
</evidence>
<dbReference type="InterPro" id="IPR053193">
    <property type="entry name" value="MetalloPDE_YfcE-like"/>
</dbReference>
<protein>
    <recommendedName>
        <fullName evidence="2">Phosphoesterase</fullName>
        <ecNumber evidence="2">3.1.4.-</ecNumber>
    </recommendedName>
</protein>
<dbReference type="InterPro" id="IPR041802">
    <property type="entry name" value="MPP_YfcE"/>
</dbReference>
<accession>A0AAE3XM13</accession>